<dbReference type="AlphaFoldDB" id="A8ZVP7"/>
<feature type="transmembrane region" description="Helical" evidence="5">
    <location>
        <begin position="161"/>
        <end position="194"/>
    </location>
</feature>
<keyword evidence="5" id="KW-0472">Membrane</keyword>
<feature type="transmembrane region" description="Helical" evidence="5">
    <location>
        <begin position="74"/>
        <end position="95"/>
    </location>
</feature>
<feature type="transmembrane region" description="Helical" evidence="5">
    <location>
        <begin position="39"/>
        <end position="59"/>
    </location>
</feature>
<dbReference type="PROSITE" id="PS51006">
    <property type="entry name" value="PABS_2"/>
    <property type="match status" value="1"/>
</dbReference>
<dbReference type="KEGG" id="dol:Dole_2430"/>
<feature type="transmembrane region" description="Helical" evidence="5">
    <location>
        <begin position="555"/>
        <end position="576"/>
    </location>
</feature>
<dbReference type="InterPro" id="IPR029063">
    <property type="entry name" value="SAM-dependent_MTases_sf"/>
</dbReference>
<dbReference type="Gene3D" id="3.40.50.150">
    <property type="entry name" value="Vaccinia Virus protein VP39"/>
    <property type="match status" value="1"/>
</dbReference>
<protein>
    <submittedName>
        <fullName evidence="7">Spermine synthase</fullName>
    </submittedName>
</protein>
<reference evidence="7 8" key="1">
    <citation type="submission" date="2007-10" db="EMBL/GenBank/DDBJ databases">
        <title>Complete sequence of Desulfococcus oleovorans Hxd3.</title>
        <authorList>
            <consortium name="US DOE Joint Genome Institute"/>
            <person name="Copeland A."/>
            <person name="Lucas S."/>
            <person name="Lapidus A."/>
            <person name="Barry K."/>
            <person name="Glavina del Rio T."/>
            <person name="Dalin E."/>
            <person name="Tice H."/>
            <person name="Pitluck S."/>
            <person name="Kiss H."/>
            <person name="Brettin T."/>
            <person name="Bruce D."/>
            <person name="Detter J.C."/>
            <person name="Han C."/>
            <person name="Schmutz J."/>
            <person name="Larimer F."/>
            <person name="Land M."/>
            <person name="Hauser L."/>
            <person name="Kyrpides N."/>
            <person name="Kim E."/>
            <person name="Wawrik B."/>
            <person name="Richardson P."/>
        </authorList>
    </citation>
    <scope>NUCLEOTIDE SEQUENCE [LARGE SCALE GENOMIC DNA]</scope>
    <source>
        <strain evidence="8">DSM 6200 / JCM 39069 / Hxd3</strain>
    </source>
</reference>
<feature type="transmembrane region" description="Helical" evidence="5">
    <location>
        <begin position="588"/>
        <end position="610"/>
    </location>
</feature>
<evidence type="ECO:0000256" key="3">
    <source>
        <dbReference type="ARBA" id="ARBA00023115"/>
    </source>
</evidence>
<dbReference type="GO" id="GO:0016740">
    <property type="term" value="F:transferase activity"/>
    <property type="evidence" value="ECO:0007669"/>
    <property type="project" value="UniProtKB-UniRule"/>
</dbReference>
<feature type="transmembrane region" description="Helical" evidence="5">
    <location>
        <begin position="616"/>
        <end position="635"/>
    </location>
</feature>
<feature type="transmembrane region" description="Helical" evidence="5">
    <location>
        <begin position="529"/>
        <end position="549"/>
    </location>
</feature>
<feature type="transmembrane region" description="Helical" evidence="5">
    <location>
        <begin position="676"/>
        <end position="696"/>
    </location>
</feature>
<dbReference type="InterPro" id="IPR030374">
    <property type="entry name" value="PABS"/>
</dbReference>
<evidence type="ECO:0000313" key="8">
    <source>
        <dbReference type="Proteomes" id="UP000008561"/>
    </source>
</evidence>
<feature type="transmembrane region" description="Helical" evidence="5">
    <location>
        <begin position="107"/>
        <end position="130"/>
    </location>
</feature>
<feature type="domain" description="PABS" evidence="6">
    <location>
        <begin position="216"/>
        <end position="435"/>
    </location>
</feature>
<proteinExistence type="inferred from homology"/>
<dbReference type="HOGENOM" id="CLU_366270_0_0_7"/>
<feature type="transmembrane region" description="Helical" evidence="5">
    <location>
        <begin position="201"/>
        <end position="220"/>
    </location>
</feature>
<dbReference type="CDD" id="cd02440">
    <property type="entry name" value="AdoMet_MTases"/>
    <property type="match status" value="1"/>
</dbReference>
<dbReference type="RefSeq" id="WP_012175846.1">
    <property type="nucleotide sequence ID" value="NC_009943.1"/>
</dbReference>
<dbReference type="eggNOG" id="COG4262">
    <property type="taxonomic scope" value="Bacteria"/>
</dbReference>
<dbReference type="PANTHER" id="PTHR43317">
    <property type="entry name" value="THERMOSPERMINE SYNTHASE ACAULIS5"/>
    <property type="match status" value="1"/>
</dbReference>
<keyword evidence="5" id="KW-1133">Transmembrane helix</keyword>
<dbReference type="GO" id="GO:0006596">
    <property type="term" value="P:polyamine biosynthetic process"/>
    <property type="evidence" value="ECO:0007669"/>
    <property type="project" value="UniProtKB-UniRule"/>
</dbReference>
<sequence length="704" mass="75994">MKVLNSPVNSLILATGVSSVVTQLLTIREFLAQFAGNEWTIAVVFFNWLVLGGLGTFLARPAGRGLLPVSPAALARLSMVAAVLPVVHLLAIRILRDLFFTFGTQAGFYGLLTFSFFTTAPYCLLIGFLLPYSLLVLRSREPGYAGASVYMTDNIGDVAGGALFSFVLIFLATPMTALMITGFFLLIAALWLFTTIRQMRAATLAGAGAAALILMAGLAVEQATLAPGQGEVVHYKESRYGRIVVTRHQLQHTLFVDGRPVAGTSDPQAAEEMAHYPLAQVDTPGRVLLVSALSGILGEIEKHRPGHIDYVELDPEVAGAMFRFDLLSPAPNVTVIHQDARRLLAGPGPAYDAIIVCLPEPDTFQLNRFYTESFFVQARRRLSPGGVLAFAMEGFDAYVAEADRRKLSTVYNTAARTFAHVALVPGGKTFFLCSDRPVTLDIPDRLEKKGVSTAHVSGYFHGTITPRRVAYLSAQIDPVAPVNTDLSPVLMQQMFTRWFSLFGQSPAPFFLAAGLVLAVWLVRASAGEVVLFSNGFVHMAAEILAIFAFQIFFGYIYFQIGLLVTVFLAGLLPGAWMGQRLQQRSKTTILGTDALLIVLVGGFALLLYGIKANLSPWAYLVFGFAVSWACGFQFAAILQRFGDTHKLAVNAFSADLVGAAFGALAASILLIPRFGLAGTAIVLIGLKLISMLVMGMHHETDLPA</sequence>
<name>A8ZVP7_DESOH</name>
<dbReference type="PANTHER" id="PTHR43317:SF1">
    <property type="entry name" value="THERMOSPERMINE SYNTHASE ACAULIS5"/>
    <property type="match status" value="1"/>
</dbReference>
<dbReference type="STRING" id="96561.Dole_2430"/>
<evidence type="ECO:0000256" key="4">
    <source>
        <dbReference type="PROSITE-ProRule" id="PRU00354"/>
    </source>
</evidence>
<comment type="caution">
    <text evidence="4">Lacks conserved residue(s) required for the propagation of feature annotation.</text>
</comment>
<keyword evidence="2 4" id="KW-0808">Transferase</keyword>
<feature type="transmembrane region" description="Helical" evidence="5">
    <location>
        <begin position="498"/>
        <end position="522"/>
    </location>
</feature>
<keyword evidence="8" id="KW-1185">Reference proteome</keyword>
<evidence type="ECO:0000256" key="5">
    <source>
        <dbReference type="SAM" id="Phobius"/>
    </source>
</evidence>
<comment type="similarity">
    <text evidence="1">Belongs to the spermidine/spermine synthase family.</text>
</comment>
<dbReference type="EMBL" id="CP000859">
    <property type="protein sequence ID" value="ABW68234.1"/>
    <property type="molecule type" value="Genomic_DNA"/>
</dbReference>
<keyword evidence="3 4" id="KW-0620">Polyamine biosynthesis</keyword>
<evidence type="ECO:0000256" key="1">
    <source>
        <dbReference type="ARBA" id="ARBA00007867"/>
    </source>
</evidence>
<accession>A8ZVP7</accession>
<dbReference type="Pfam" id="PF01564">
    <property type="entry name" value="Spermine_synth"/>
    <property type="match status" value="1"/>
</dbReference>
<gene>
    <name evidence="7" type="ordered locus">Dole_2430</name>
</gene>
<keyword evidence="5" id="KW-0812">Transmembrane</keyword>
<evidence type="ECO:0000259" key="6">
    <source>
        <dbReference type="PROSITE" id="PS51006"/>
    </source>
</evidence>
<feature type="transmembrane region" description="Helical" evidence="5">
    <location>
        <begin position="647"/>
        <end position="670"/>
    </location>
</feature>
<dbReference type="Proteomes" id="UP000008561">
    <property type="component" value="Chromosome"/>
</dbReference>
<organism evidence="7 8">
    <name type="scientific">Desulfosudis oleivorans (strain DSM 6200 / JCM 39069 / Hxd3)</name>
    <name type="common">Desulfococcus oleovorans</name>
    <dbReference type="NCBI Taxonomy" id="96561"/>
    <lineage>
        <taxon>Bacteria</taxon>
        <taxon>Pseudomonadati</taxon>
        <taxon>Thermodesulfobacteriota</taxon>
        <taxon>Desulfobacteria</taxon>
        <taxon>Desulfobacterales</taxon>
        <taxon>Desulfosudaceae</taxon>
        <taxon>Desulfosudis</taxon>
    </lineage>
</organism>
<evidence type="ECO:0000313" key="7">
    <source>
        <dbReference type="EMBL" id="ABW68234.1"/>
    </source>
</evidence>
<evidence type="ECO:0000256" key="2">
    <source>
        <dbReference type="ARBA" id="ARBA00022679"/>
    </source>
</evidence>
<dbReference type="SUPFAM" id="SSF53335">
    <property type="entry name" value="S-adenosyl-L-methionine-dependent methyltransferases"/>
    <property type="match status" value="1"/>
</dbReference>
<feature type="transmembrane region" description="Helical" evidence="5">
    <location>
        <begin position="6"/>
        <end position="27"/>
    </location>
</feature>